<reference evidence="1 2" key="1">
    <citation type="journal article" date="2018" name="Nat. Biotechnol.">
        <title>A standardized bacterial taxonomy based on genome phylogeny substantially revises the tree of life.</title>
        <authorList>
            <person name="Parks D.H."/>
            <person name="Chuvochina M."/>
            <person name="Waite D.W."/>
            <person name="Rinke C."/>
            <person name="Skarshewski A."/>
            <person name="Chaumeil P.A."/>
            <person name="Hugenholtz P."/>
        </authorList>
    </citation>
    <scope>NUCLEOTIDE SEQUENCE [LARGE SCALE GENOMIC DNA]</scope>
    <source>
        <strain evidence="1">UBA8844</strain>
    </source>
</reference>
<dbReference type="PANTHER" id="PTHR43861:SF1">
    <property type="entry name" value="TRANS-ACONITATE 2-METHYLTRANSFERASE"/>
    <property type="match status" value="1"/>
</dbReference>
<dbReference type="Proteomes" id="UP000264071">
    <property type="component" value="Unassembled WGS sequence"/>
</dbReference>
<dbReference type="GO" id="GO:0008168">
    <property type="term" value="F:methyltransferase activity"/>
    <property type="evidence" value="ECO:0007669"/>
    <property type="project" value="UniProtKB-KW"/>
</dbReference>
<proteinExistence type="predicted"/>
<keyword evidence="1" id="KW-0808">Transferase</keyword>
<dbReference type="PANTHER" id="PTHR43861">
    <property type="entry name" value="TRANS-ACONITATE 2-METHYLTRANSFERASE-RELATED"/>
    <property type="match status" value="1"/>
</dbReference>
<sequence>MPTLSVPAMSSRPATPVADARIGADSSALPWSARLVRSVRRALRLDRERRWNSEYAAGGWDWLRNIDERAHHSVLAGYAAYLKPGGSLLDVGCGEGVFQEELRGAAGRYVGVDFEQPIQRAQHKANATTRFVVGDMNEFVVDERFDVIVFNESIYYLHDTLAGVQRYESMLAPDGVLLISMHGKERNDALWTALDARYTTLDRVTITNVRDVRWTVKAMVPPGSTFRMAPQAP</sequence>
<dbReference type="SUPFAM" id="SSF53335">
    <property type="entry name" value="S-adenosyl-L-methionine-dependent methyltransferases"/>
    <property type="match status" value="1"/>
</dbReference>
<dbReference type="CDD" id="cd02440">
    <property type="entry name" value="AdoMet_MTases"/>
    <property type="match status" value="1"/>
</dbReference>
<name>A0A3D4V9N2_9BACT</name>
<dbReference type="GO" id="GO:0032259">
    <property type="term" value="P:methylation"/>
    <property type="evidence" value="ECO:0007669"/>
    <property type="project" value="UniProtKB-KW"/>
</dbReference>
<comment type="caution">
    <text evidence="1">The sequence shown here is derived from an EMBL/GenBank/DDBJ whole genome shotgun (WGS) entry which is preliminary data.</text>
</comment>
<accession>A0A3D4V9N2</accession>
<dbReference type="AlphaFoldDB" id="A0A3D4V9N2"/>
<gene>
    <name evidence="1" type="ORF">DGD08_11570</name>
</gene>
<evidence type="ECO:0000313" key="2">
    <source>
        <dbReference type="Proteomes" id="UP000264071"/>
    </source>
</evidence>
<keyword evidence="1" id="KW-0489">Methyltransferase</keyword>
<dbReference type="Pfam" id="PF13489">
    <property type="entry name" value="Methyltransf_23"/>
    <property type="match status" value="1"/>
</dbReference>
<organism evidence="1 2">
    <name type="scientific">Gemmatimonas aurantiaca</name>
    <dbReference type="NCBI Taxonomy" id="173480"/>
    <lineage>
        <taxon>Bacteria</taxon>
        <taxon>Pseudomonadati</taxon>
        <taxon>Gemmatimonadota</taxon>
        <taxon>Gemmatimonadia</taxon>
        <taxon>Gemmatimonadales</taxon>
        <taxon>Gemmatimonadaceae</taxon>
        <taxon>Gemmatimonas</taxon>
    </lineage>
</organism>
<dbReference type="InterPro" id="IPR029063">
    <property type="entry name" value="SAM-dependent_MTases_sf"/>
</dbReference>
<protein>
    <submittedName>
        <fullName evidence="1">Class I SAM-dependent methyltransferase</fullName>
    </submittedName>
</protein>
<evidence type="ECO:0000313" key="1">
    <source>
        <dbReference type="EMBL" id="HCT57830.1"/>
    </source>
</evidence>
<dbReference type="Gene3D" id="3.40.50.150">
    <property type="entry name" value="Vaccinia Virus protein VP39"/>
    <property type="match status" value="1"/>
</dbReference>
<dbReference type="EMBL" id="DPIY01000010">
    <property type="protein sequence ID" value="HCT57830.1"/>
    <property type="molecule type" value="Genomic_DNA"/>
</dbReference>